<gene>
    <name evidence="2" type="ORF">GOODEAATRI_028598</name>
</gene>
<keyword evidence="3" id="KW-1185">Reference proteome</keyword>
<evidence type="ECO:0000313" key="2">
    <source>
        <dbReference type="EMBL" id="MEQ2169766.1"/>
    </source>
</evidence>
<feature type="transmembrane region" description="Helical" evidence="1">
    <location>
        <begin position="96"/>
        <end position="118"/>
    </location>
</feature>
<protein>
    <submittedName>
        <fullName evidence="2">Uncharacterized protein</fullName>
    </submittedName>
</protein>
<name>A0ABV0NFC4_9TELE</name>
<evidence type="ECO:0000256" key="1">
    <source>
        <dbReference type="SAM" id="Phobius"/>
    </source>
</evidence>
<comment type="caution">
    <text evidence="2">The sequence shown here is derived from an EMBL/GenBank/DDBJ whole genome shotgun (WGS) entry which is preliminary data.</text>
</comment>
<organism evidence="2 3">
    <name type="scientific">Goodea atripinnis</name>
    <dbReference type="NCBI Taxonomy" id="208336"/>
    <lineage>
        <taxon>Eukaryota</taxon>
        <taxon>Metazoa</taxon>
        <taxon>Chordata</taxon>
        <taxon>Craniata</taxon>
        <taxon>Vertebrata</taxon>
        <taxon>Euteleostomi</taxon>
        <taxon>Actinopterygii</taxon>
        <taxon>Neopterygii</taxon>
        <taxon>Teleostei</taxon>
        <taxon>Neoteleostei</taxon>
        <taxon>Acanthomorphata</taxon>
        <taxon>Ovalentaria</taxon>
        <taxon>Atherinomorphae</taxon>
        <taxon>Cyprinodontiformes</taxon>
        <taxon>Goodeidae</taxon>
        <taxon>Goodea</taxon>
    </lineage>
</organism>
<evidence type="ECO:0000313" key="3">
    <source>
        <dbReference type="Proteomes" id="UP001476798"/>
    </source>
</evidence>
<dbReference type="EMBL" id="JAHRIO010033995">
    <property type="protein sequence ID" value="MEQ2169766.1"/>
    <property type="molecule type" value="Genomic_DNA"/>
</dbReference>
<sequence length="121" mass="14627">MHRTFNFHSKWSGIILFHIKNKMLIPWQQCPRFYILNPNIHTLYKMEADHKQQIYLLYMTGSDVSQNLLDFLTKQMFRYANMHGKIRNSATANRPFCLPTVFTNFIFVFYIITLWRLLCMV</sequence>
<keyword evidence="1" id="KW-1133">Transmembrane helix</keyword>
<reference evidence="2 3" key="1">
    <citation type="submission" date="2021-06" db="EMBL/GenBank/DDBJ databases">
        <authorList>
            <person name="Palmer J.M."/>
        </authorList>
    </citation>
    <scope>NUCLEOTIDE SEQUENCE [LARGE SCALE GENOMIC DNA]</scope>
    <source>
        <strain evidence="2 3">GA_2019</strain>
        <tissue evidence="2">Muscle</tissue>
    </source>
</reference>
<proteinExistence type="predicted"/>
<accession>A0ABV0NFC4</accession>
<keyword evidence="1" id="KW-0812">Transmembrane</keyword>
<dbReference type="Proteomes" id="UP001476798">
    <property type="component" value="Unassembled WGS sequence"/>
</dbReference>
<keyword evidence="1" id="KW-0472">Membrane</keyword>